<dbReference type="GO" id="GO:0042565">
    <property type="term" value="C:RNA nuclear export complex"/>
    <property type="evidence" value="ECO:0007669"/>
    <property type="project" value="TreeGrafter"/>
</dbReference>
<organism evidence="2 3">
    <name type="scientific">Hucho hucho</name>
    <name type="common">huchen</name>
    <dbReference type="NCBI Taxonomy" id="62062"/>
    <lineage>
        <taxon>Eukaryota</taxon>
        <taxon>Metazoa</taxon>
        <taxon>Chordata</taxon>
        <taxon>Craniata</taxon>
        <taxon>Vertebrata</taxon>
        <taxon>Euteleostomi</taxon>
        <taxon>Actinopterygii</taxon>
        <taxon>Neopterygii</taxon>
        <taxon>Teleostei</taxon>
        <taxon>Protacanthopterygii</taxon>
        <taxon>Salmoniformes</taxon>
        <taxon>Salmonidae</taxon>
        <taxon>Salmoninae</taxon>
        <taxon>Hucho</taxon>
    </lineage>
</organism>
<feature type="domain" description="Exportin-5 C-terminal" evidence="1">
    <location>
        <begin position="21"/>
        <end position="187"/>
    </location>
</feature>
<dbReference type="GeneTree" id="ENSGT00940000153408"/>
<dbReference type="GO" id="GO:0005737">
    <property type="term" value="C:cytoplasm"/>
    <property type="evidence" value="ECO:0007669"/>
    <property type="project" value="TreeGrafter"/>
</dbReference>
<dbReference type="GO" id="GO:0003723">
    <property type="term" value="F:RNA binding"/>
    <property type="evidence" value="ECO:0007669"/>
    <property type="project" value="TreeGrafter"/>
</dbReference>
<dbReference type="STRING" id="62062.ENSHHUP00000000872"/>
<name>A0A4W5JD80_9TELE</name>
<dbReference type="AlphaFoldDB" id="A0A4W5JD80"/>
<dbReference type="GO" id="GO:0006405">
    <property type="term" value="P:RNA export from nucleus"/>
    <property type="evidence" value="ECO:0007669"/>
    <property type="project" value="TreeGrafter"/>
</dbReference>
<reference evidence="3" key="1">
    <citation type="submission" date="2018-06" db="EMBL/GenBank/DDBJ databases">
        <title>Genome assembly of Danube salmon.</title>
        <authorList>
            <person name="Macqueen D.J."/>
            <person name="Gundappa M.K."/>
        </authorList>
    </citation>
    <scope>NUCLEOTIDE SEQUENCE [LARGE SCALE GENOMIC DNA]</scope>
</reference>
<reference evidence="2" key="3">
    <citation type="submission" date="2025-09" db="UniProtKB">
        <authorList>
            <consortium name="Ensembl"/>
        </authorList>
    </citation>
    <scope>IDENTIFICATION</scope>
</reference>
<keyword evidence="3" id="KW-1185">Reference proteome</keyword>
<evidence type="ECO:0000313" key="2">
    <source>
        <dbReference type="Ensembl" id="ENSHHUP00000000872.1"/>
    </source>
</evidence>
<dbReference type="PANTHER" id="PTHR11223:SF3">
    <property type="entry name" value="EXPORTIN-5"/>
    <property type="match status" value="1"/>
</dbReference>
<dbReference type="Ensembl" id="ENSHHUT00000000896.1">
    <property type="protein sequence ID" value="ENSHHUP00000000872.1"/>
    <property type="gene ID" value="ENSHHUG00000000599.1"/>
</dbReference>
<protein>
    <recommendedName>
        <fullName evidence="1">Exportin-5 C-terminal domain-containing protein</fullName>
    </recommendedName>
</protein>
<dbReference type="InterPro" id="IPR011989">
    <property type="entry name" value="ARM-like"/>
</dbReference>
<evidence type="ECO:0000259" key="1">
    <source>
        <dbReference type="Pfam" id="PF19273"/>
    </source>
</evidence>
<reference evidence="2" key="2">
    <citation type="submission" date="2025-08" db="UniProtKB">
        <authorList>
            <consortium name="Ensembl"/>
        </authorList>
    </citation>
    <scope>IDENTIFICATION</scope>
</reference>
<sequence length="231" mass="25719">VLLCVEDEMMSTESQAVTASPAQPTGEMTELGKCLLKHEDIYMTLLTISFTSLSWKDTSCYPAATGRLRHPLLLCSSVQVVGGNLLPEAVTWFYASVLKGLQMHGQHEVCNSALTQLALIIYDNLRPRYMELRSVMTQIPSINLEALDQYDQRLLEPSSAQKVGEKKRKDQFKKLIAGTVGKALGQQFKKEVHIRNLPSLFKKPKPEKRDIVEPSESGALAALFSPTQDNI</sequence>
<dbReference type="InterPro" id="IPR045478">
    <property type="entry name" value="Exportin-5_C"/>
</dbReference>
<dbReference type="Proteomes" id="UP000314982">
    <property type="component" value="Unassembled WGS sequence"/>
</dbReference>
<dbReference type="GO" id="GO:0005634">
    <property type="term" value="C:nucleus"/>
    <property type="evidence" value="ECO:0007669"/>
    <property type="project" value="TreeGrafter"/>
</dbReference>
<dbReference type="Gene3D" id="1.25.10.10">
    <property type="entry name" value="Leucine-rich Repeat Variant"/>
    <property type="match status" value="1"/>
</dbReference>
<dbReference type="Pfam" id="PF19273">
    <property type="entry name" value="Exportin-5"/>
    <property type="match status" value="1"/>
</dbReference>
<dbReference type="GO" id="GO:0005049">
    <property type="term" value="F:nuclear export signal receptor activity"/>
    <property type="evidence" value="ECO:0007669"/>
    <property type="project" value="InterPro"/>
</dbReference>
<evidence type="ECO:0000313" key="3">
    <source>
        <dbReference type="Proteomes" id="UP000314982"/>
    </source>
</evidence>
<dbReference type="InterPro" id="IPR045065">
    <property type="entry name" value="XPO1/5"/>
</dbReference>
<accession>A0A4W5JD80</accession>
<dbReference type="GO" id="GO:0006611">
    <property type="term" value="P:protein export from nucleus"/>
    <property type="evidence" value="ECO:0007669"/>
    <property type="project" value="InterPro"/>
</dbReference>
<dbReference type="PANTHER" id="PTHR11223">
    <property type="entry name" value="EXPORTIN 1/5"/>
    <property type="match status" value="1"/>
</dbReference>
<proteinExistence type="predicted"/>